<proteinExistence type="predicted"/>
<evidence type="ECO:0000313" key="1">
    <source>
        <dbReference type="EMBL" id="POZ88535.1"/>
    </source>
</evidence>
<accession>A0A855MQK9</accession>
<dbReference type="SUPFAM" id="SSF52540">
    <property type="entry name" value="P-loop containing nucleoside triphosphate hydrolases"/>
    <property type="match status" value="1"/>
</dbReference>
<name>A0A855MQK9_9BACT</name>
<organism evidence="1 2">
    <name type="scientific">Petrotoga sibirica DSM 13575</name>
    <dbReference type="NCBI Taxonomy" id="1122956"/>
    <lineage>
        <taxon>Bacteria</taxon>
        <taxon>Thermotogati</taxon>
        <taxon>Thermotogota</taxon>
        <taxon>Thermotogae</taxon>
        <taxon>Petrotogales</taxon>
        <taxon>Petrotogaceae</taxon>
        <taxon>Petrotoga</taxon>
    </lineage>
</organism>
<comment type="caution">
    <text evidence="1">The sequence shown here is derived from an EMBL/GenBank/DDBJ whole genome shotgun (WGS) entry which is preliminary data.</text>
</comment>
<reference evidence="1 2" key="1">
    <citation type="submission" date="2014-01" db="EMBL/GenBank/DDBJ databases">
        <title>Comparative genomics of Petrotoga.</title>
        <authorList>
            <person name="Chow K."/>
            <person name="Charchuk R."/>
            <person name="Nesbo C.L."/>
        </authorList>
    </citation>
    <scope>NUCLEOTIDE SEQUENCE [LARGE SCALE GENOMIC DNA]</scope>
    <source>
        <strain evidence="1 2">DSM 13575</strain>
    </source>
</reference>
<dbReference type="Proteomes" id="UP000237502">
    <property type="component" value="Unassembled WGS sequence"/>
</dbReference>
<evidence type="ECO:0000313" key="2">
    <source>
        <dbReference type="Proteomes" id="UP000237502"/>
    </source>
</evidence>
<gene>
    <name evidence="1" type="ORF">AA80_05215</name>
</gene>
<dbReference type="InterPro" id="IPR027417">
    <property type="entry name" value="P-loop_NTPase"/>
</dbReference>
<evidence type="ECO:0008006" key="3">
    <source>
        <dbReference type="Google" id="ProtNLM"/>
    </source>
</evidence>
<dbReference type="Pfam" id="PF13469">
    <property type="entry name" value="Sulfotransfer_3"/>
    <property type="match status" value="1"/>
</dbReference>
<dbReference type="Gene3D" id="3.40.50.300">
    <property type="entry name" value="P-loop containing nucleotide triphosphate hydrolases"/>
    <property type="match status" value="1"/>
</dbReference>
<dbReference type="EMBL" id="JAHC01000018">
    <property type="protein sequence ID" value="POZ88535.1"/>
    <property type="molecule type" value="Genomic_DNA"/>
</dbReference>
<sequence length="318" mass="37934">MEVKFIPIYKHSVFIVSTGRTGTKFIGKVLPSMIDDCYSTHEPAGVFVTDRNKWKKDIKKYGFLRMTIGQLTPKYSMYKLSSDRRAGRVSDDKALKYIEQMRKLVLKDIIPELYVESNNHLHGVVDLLEKVFPNSKVVFVIRDPRTWIRSVMSTKASLLYGKIDFPFLNISMKATDFKDDPYAEKWKNMSKFEKLCWYYNKLNSFVLEKMSDKPNFKVYRYEDILIYQDREKYFKDFLDFITNFEDGFSKNYEFKPQLLNRKVNSSSKNYVIPHWRDWKNKEAVIMEKHCSKLMKKFNYGQESEWSEKVEKGYKFEIA</sequence>
<protein>
    <recommendedName>
        <fullName evidence="3">Sulfotransferase domain-containing protein</fullName>
    </recommendedName>
</protein>
<dbReference type="AlphaFoldDB" id="A0A855MQK9"/>